<dbReference type="AlphaFoldDB" id="A0A6P7TY97"/>
<organism evidence="6 7">
    <name type="scientific">Octopus sinensis</name>
    <name type="common">East Asian common octopus</name>
    <dbReference type="NCBI Taxonomy" id="2607531"/>
    <lineage>
        <taxon>Eukaryota</taxon>
        <taxon>Metazoa</taxon>
        <taxon>Spiralia</taxon>
        <taxon>Lophotrochozoa</taxon>
        <taxon>Mollusca</taxon>
        <taxon>Cephalopoda</taxon>
        <taxon>Coleoidea</taxon>
        <taxon>Octopodiformes</taxon>
        <taxon>Octopoda</taxon>
        <taxon>Incirrata</taxon>
        <taxon>Octopodidae</taxon>
        <taxon>Octopus</taxon>
    </lineage>
</organism>
<dbReference type="GO" id="GO:0005885">
    <property type="term" value="C:Arp2/3 protein complex"/>
    <property type="evidence" value="ECO:0007669"/>
    <property type="project" value="InterPro"/>
</dbReference>
<reference evidence="7" key="1">
    <citation type="submission" date="2025-08" db="UniProtKB">
        <authorList>
            <consortium name="RefSeq"/>
        </authorList>
    </citation>
    <scope>IDENTIFICATION</scope>
</reference>
<evidence type="ECO:0000256" key="2">
    <source>
        <dbReference type="ARBA" id="ARBA00010856"/>
    </source>
</evidence>
<keyword evidence="3" id="KW-0963">Cytoplasm</keyword>
<dbReference type="Proteomes" id="UP000515154">
    <property type="component" value="Unplaced"/>
</dbReference>
<protein>
    <submittedName>
        <fullName evidence="7">Uncharacterized protein LOC115228441</fullName>
    </submittedName>
</protein>
<name>A0A6P7TY97_9MOLL</name>
<dbReference type="PANTHER" id="PTHR12391">
    <property type="entry name" value="ARP2/3 COMPLEX 21 KD SUBUNIT"/>
    <property type="match status" value="1"/>
</dbReference>
<evidence type="ECO:0000256" key="3">
    <source>
        <dbReference type="ARBA" id="ARBA00022490"/>
    </source>
</evidence>
<keyword evidence="6" id="KW-1185">Reference proteome</keyword>
<dbReference type="GO" id="GO:0003779">
    <property type="term" value="F:actin binding"/>
    <property type="evidence" value="ECO:0007669"/>
    <property type="project" value="UniProtKB-KW"/>
</dbReference>
<dbReference type="Pfam" id="PF04062">
    <property type="entry name" value="P21-Arc"/>
    <property type="match status" value="1"/>
</dbReference>
<keyword evidence="4" id="KW-0009">Actin-binding</keyword>
<proteinExistence type="inferred from homology"/>
<evidence type="ECO:0000313" key="7">
    <source>
        <dbReference type="RefSeq" id="XP_029654880.1"/>
    </source>
</evidence>
<dbReference type="InterPro" id="IPR036753">
    <property type="entry name" value="ARPC3_sf"/>
</dbReference>
<sequence length="319" mass="36690">MKLRTGAVLTEDVFLGYNISNINWNHFNFYMSMKFANTQELKILNLDEINYLDERIRNIIRNYLEDYGKKRFLFSYKNRLINEEQSKLLREKRNLKMSSDKKGGEIKLKSSDGNLIPREEVPEKLKEQLAKIQEVDPLSMISQTIQNETCLGTLLQMPAFNCPIKHDGRSIGDFAIMPLKTNARGPAPIISNKETEDIVDVVISYFRPNVLHKLYEIESHSDRTFIYGILYVSECIKIIAKQKEKSSAVKQLNAKAVQTFSIPGDSKFPLNSVYKAPSSSEKQDLRDYIMQMRIEIGQRLVDIIYKNGPSEPSKVGSFC</sequence>
<evidence type="ECO:0000313" key="6">
    <source>
        <dbReference type="Proteomes" id="UP000515154"/>
    </source>
</evidence>
<evidence type="ECO:0000256" key="1">
    <source>
        <dbReference type="ARBA" id="ARBA00004245"/>
    </source>
</evidence>
<dbReference type="RefSeq" id="XP_029654880.1">
    <property type="nucleotide sequence ID" value="XM_029799020.1"/>
</dbReference>
<comment type="subcellular location">
    <subcellularLocation>
        <location evidence="1">Cytoplasm</location>
        <location evidence="1">Cytoskeleton</location>
    </subcellularLocation>
</comment>
<dbReference type="KEGG" id="osn:115228441"/>
<dbReference type="GO" id="GO:0030833">
    <property type="term" value="P:regulation of actin filament polymerization"/>
    <property type="evidence" value="ECO:0007669"/>
    <property type="project" value="InterPro"/>
</dbReference>
<evidence type="ECO:0000256" key="4">
    <source>
        <dbReference type="ARBA" id="ARBA00023203"/>
    </source>
</evidence>
<dbReference type="GO" id="GO:0034314">
    <property type="term" value="P:Arp2/3 complex-mediated actin nucleation"/>
    <property type="evidence" value="ECO:0007669"/>
    <property type="project" value="InterPro"/>
</dbReference>
<comment type="similarity">
    <text evidence="2">Belongs to the ARPC3 family.</text>
</comment>
<keyword evidence="5" id="KW-0206">Cytoskeleton</keyword>
<dbReference type="Gene3D" id="1.10.1760.10">
    <property type="entry name" value="Actin-related protein 2/3 complex subunit 3"/>
    <property type="match status" value="1"/>
</dbReference>
<accession>A0A6P7TY97</accession>
<dbReference type="InterPro" id="IPR007204">
    <property type="entry name" value="ARPC3"/>
</dbReference>
<gene>
    <name evidence="7" type="primary">LOC115228441</name>
</gene>
<evidence type="ECO:0000256" key="5">
    <source>
        <dbReference type="ARBA" id="ARBA00023212"/>
    </source>
</evidence>
<dbReference type="SUPFAM" id="SSF69060">
    <property type="entry name" value="Arp2/3 complex 21 kDa subunit ARPC3"/>
    <property type="match status" value="1"/>
</dbReference>